<accession>A0ABR3W1R9</accession>
<dbReference type="Pfam" id="PF22942">
    <property type="entry name" value="DUF7025"/>
    <property type="match status" value="1"/>
</dbReference>
<dbReference type="EMBL" id="JAWRVE010000179">
    <property type="protein sequence ID" value="KAL1850994.1"/>
    <property type="molecule type" value="Genomic_DNA"/>
</dbReference>
<sequence>MSTSFELHEIYTQHFDSLAPVRASSAEQHIVHDIIENGANANVANPEHSAIEADEGSRGNLYFQREVKHVIQYPQDKLSEEVFVVSEDSYRRRRMIEEPNRPFKEFSILLRKVLNKYGRLMDIYLELQSKGLCELVQRIGRPVRGLVNLDVCPIIFQKPFRALLFLTKPLRDFLKSTTTDVRLKEEVESLLKFIHSPDGIQTSLSAYDEQIEIGRVTFSLLWALYPAETRVYFNNSVFEECGVVESTEYIYIDKTFENLLRVKVLRGHHSGKQFGVIRTHYDIPSFPGYFDINTENLPIVPLVSLPAERRSAIRKRLVKRGKRFCDLQSATMNHFAYDGPFWKSANQPLDIKRPTYRPPPKEADNPNPNQQVEVKGRVIIDSGALLSLDVQYSSDLVAPSLERFFRQNAAPDPDEKVEDGSSIGSSSVSISGEQNLEELFNFNPEDSVEITEDEYLICRPDIRGFFLNEQLWGAFLVGNLKNIDWSGNAFDHLQMKQSDKRMIERLVTGFDPSQSIDFDDTIRGKGKGLVFLLHGEPGLGKTMTAGKKHRIFDDLVNEKKEKEKKKGTLITERVLI</sequence>
<evidence type="ECO:0000313" key="4">
    <source>
        <dbReference type="Proteomes" id="UP001583177"/>
    </source>
</evidence>
<gene>
    <name evidence="3" type="ORF">Daus18300_012728</name>
</gene>
<feature type="region of interest" description="Disordered" evidence="1">
    <location>
        <begin position="348"/>
        <end position="369"/>
    </location>
</feature>
<name>A0ABR3W1R9_9PEZI</name>
<dbReference type="InterPro" id="IPR054289">
    <property type="entry name" value="DUF7025"/>
</dbReference>
<dbReference type="PANTHER" id="PTHR46411">
    <property type="entry name" value="FAMILY ATPASE, PUTATIVE-RELATED"/>
    <property type="match status" value="1"/>
</dbReference>
<feature type="region of interest" description="Disordered" evidence="1">
    <location>
        <begin position="408"/>
        <end position="428"/>
    </location>
</feature>
<feature type="domain" description="DUF7025" evidence="2">
    <location>
        <begin position="208"/>
        <end position="302"/>
    </location>
</feature>
<dbReference type="PANTHER" id="PTHR46411:SF2">
    <property type="entry name" value="AAA+ ATPASE DOMAIN-CONTAINING PROTEIN"/>
    <property type="match status" value="1"/>
</dbReference>
<proteinExistence type="predicted"/>
<evidence type="ECO:0000313" key="3">
    <source>
        <dbReference type="EMBL" id="KAL1850994.1"/>
    </source>
</evidence>
<evidence type="ECO:0000259" key="2">
    <source>
        <dbReference type="Pfam" id="PF22942"/>
    </source>
</evidence>
<reference evidence="3 4" key="1">
    <citation type="journal article" date="2024" name="IMA Fungus">
        <title>IMA Genome - F19 : A genome assembly and annotation guide to empower mycologists, including annotated draft genome sequences of Ceratocystis pirilliformis, Diaporthe australafricana, Fusarium ophioides, Paecilomyces lecythidis, and Sporothrix stenoceras.</title>
        <authorList>
            <person name="Aylward J."/>
            <person name="Wilson A.M."/>
            <person name="Visagie C.M."/>
            <person name="Spraker J."/>
            <person name="Barnes I."/>
            <person name="Buitendag C."/>
            <person name="Ceriani C."/>
            <person name="Del Mar Angel L."/>
            <person name="du Plessis D."/>
            <person name="Fuchs T."/>
            <person name="Gasser K."/>
            <person name="Kramer D."/>
            <person name="Li W."/>
            <person name="Munsamy K."/>
            <person name="Piso A."/>
            <person name="Price J.L."/>
            <person name="Sonnekus B."/>
            <person name="Thomas C."/>
            <person name="van der Nest A."/>
            <person name="van Dijk A."/>
            <person name="van Heerden A."/>
            <person name="van Vuuren N."/>
            <person name="Yilmaz N."/>
            <person name="Duong T.A."/>
            <person name="van der Merwe N.A."/>
            <person name="Wingfield M.J."/>
            <person name="Wingfield B.D."/>
        </authorList>
    </citation>
    <scope>NUCLEOTIDE SEQUENCE [LARGE SCALE GENOMIC DNA]</scope>
    <source>
        <strain evidence="3 4">CMW 18300</strain>
    </source>
</reference>
<keyword evidence="4" id="KW-1185">Reference proteome</keyword>
<organism evidence="3 4">
    <name type="scientific">Diaporthe australafricana</name>
    <dbReference type="NCBI Taxonomy" id="127596"/>
    <lineage>
        <taxon>Eukaryota</taxon>
        <taxon>Fungi</taxon>
        <taxon>Dikarya</taxon>
        <taxon>Ascomycota</taxon>
        <taxon>Pezizomycotina</taxon>
        <taxon>Sordariomycetes</taxon>
        <taxon>Sordariomycetidae</taxon>
        <taxon>Diaporthales</taxon>
        <taxon>Diaporthaceae</taxon>
        <taxon>Diaporthe</taxon>
    </lineage>
</organism>
<dbReference type="Proteomes" id="UP001583177">
    <property type="component" value="Unassembled WGS sequence"/>
</dbReference>
<comment type="caution">
    <text evidence="3">The sequence shown here is derived from an EMBL/GenBank/DDBJ whole genome shotgun (WGS) entry which is preliminary data.</text>
</comment>
<protein>
    <recommendedName>
        <fullName evidence="2">DUF7025 domain-containing protein</fullName>
    </recommendedName>
</protein>
<evidence type="ECO:0000256" key="1">
    <source>
        <dbReference type="SAM" id="MobiDB-lite"/>
    </source>
</evidence>